<accession>A0A517L7Q6</accession>
<organism evidence="1 2">
    <name type="scientific">Venturia effusa</name>
    <dbReference type="NCBI Taxonomy" id="50376"/>
    <lineage>
        <taxon>Eukaryota</taxon>
        <taxon>Fungi</taxon>
        <taxon>Dikarya</taxon>
        <taxon>Ascomycota</taxon>
        <taxon>Pezizomycotina</taxon>
        <taxon>Dothideomycetes</taxon>
        <taxon>Pleosporomycetidae</taxon>
        <taxon>Venturiales</taxon>
        <taxon>Venturiaceae</taxon>
        <taxon>Venturia</taxon>
    </lineage>
</organism>
<dbReference type="OrthoDB" id="185373at2759"/>
<reference evidence="1 2" key="1">
    <citation type="submission" date="2019-07" db="EMBL/GenBank/DDBJ databases">
        <title>Finished genome of Venturia effusa.</title>
        <authorList>
            <person name="Young C.A."/>
            <person name="Cox M.P."/>
            <person name="Ganley A.R.D."/>
            <person name="David W.J."/>
        </authorList>
    </citation>
    <scope>NUCLEOTIDE SEQUENCE [LARGE SCALE GENOMIC DNA]</scope>
    <source>
        <strain evidence="2">albino</strain>
    </source>
</reference>
<name>A0A517L7Q6_9PEZI</name>
<protein>
    <submittedName>
        <fullName evidence="1">Uncharacterized protein</fullName>
    </submittedName>
</protein>
<sequence length="704" mass="78717">MFKRLAVQVCPRASFFVPGKVLHGLRPLSRSLHVKKKVSSRERYKKFTLPAQRNSAIRTVYPQLDSLRKALDRNSWIDVESFCTQTPSSILSHLARIDTLRIVQLLHTTLRANGPGVDAAGEQVKQKLLLATDRLVDLYKSRVLPRHSGASLRLLGIYKESRQFNKAKSLWKWLSTQEEDGYVSQAVYGAAIEALAYAGEPLAELENLYNEALIRFPGNFASYHLSPEAVVPDRGQPGFFKNVPISLLLGIFTARVLNGDWRNAYLAFDVVLRLIPDIVPKRFFVPIIYHRPLAEAVRVFQLATSLQANAESMAGSLLRRAGKAVEIASMQQRITAAIDAIGILEAEIYTRQRVFSSQISQVLKILTSLAEGGASHENEAWRQFDISIAECGSRLVKLCSPYLNGHIESTLNGMLYLAGKTRQRELVVEVRDTIEKLATWNEVTHRTLVTSMGMSGDADGMIDAWKLLVKHAGQESRALSNGDWGCLAGAVKHVDSPVAVAFAIQQFSFHKLSDEHQTHLKERWTPAPTPSLDTSKWGRNPTEETFSAWARALWNALSKLESRAKNSAIQSVYEWYVSLHGGPNTAASNEVDDSPPTNAQIVYNELTVDPLQPVPTHTEAQMSKTGQPFDILRFNHWMAINDVLLLAEELEKSKKGAVEEAISRGTPLQFDQDQESLRLCGSVCFPTDLEEYRLRILKLRGRVE</sequence>
<dbReference type="Proteomes" id="UP000316270">
    <property type="component" value="Chromosome 6"/>
</dbReference>
<dbReference type="EMBL" id="CP042190">
    <property type="protein sequence ID" value="QDS71651.1"/>
    <property type="molecule type" value="Genomic_DNA"/>
</dbReference>
<dbReference type="AlphaFoldDB" id="A0A517L7Q6"/>
<proteinExistence type="predicted"/>
<dbReference type="STRING" id="50376.A0A517L7Q6"/>
<evidence type="ECO:0000313" key="1">
    <source>
        <dbReference type="EMBL" id="QDS71651.1"/>
    </source>
</evidence>
<evidence type="ECO:0000313" key="2">
    <source>
        <dbReference type="Proteomes" id="UP000316270"/>
    </source>
</evidence>
<keyword evidence="2" id="KW-1185">Reference proteome</keyword>
<gene>
    <name evidence="1" type="ORF">FKW77_007567</name>
</gene>